<gene>
    <name evidence="1" type="ORF">AAFP95_08490</name>
</gene>
<protein>
    <submittedName>
        <fullName evidence="1">Uncharacterized protein</fullName>
    </submittedName>
</protein>
<reference evidence="1 2" key="1">
    <citation type="submission" date="2024-04" db="EMBL/GenBank/DDBJ databases">
        <title>Genome sequencing and assembly of rice foliar adapted Chryseobacterium endophyticum OsEnb-ALM-A6.</title>
        <authorList>
            <person name="Kumar S."/>
            <person name="Javed M."/>
            <person name="Chouhan V."/>
            <person name="Charishma K."/>
            <person name="Patel A."/>
            <person name="Kumar M."/>
            <person name="Sahu K.P."/>
            <person name="Kumar A."/>
        </authorList>
    </citation>
    <scope>NUCLEOTIDE SEQUENCE [LARGE SCALE GENOMIC DNA]</scope>
    <source>
        <strain evidence="1 2">OsEnb-ALM-A6</strain>
    </source>
</reference>
<organism evidence="1 2">
    <name type="scientific">Chryseobacterium endophyticum</name>
    <dbReference type="NCBI Taxonomy" id="1854762"/>
    <lineage>
        <taxon>Bacteria</taxon>
        <taxon>Pseudomonadati</taxon>
        <taxon>Bacteroidota</taxon>
        <taxon>Flavobacteriia</taxon>
        <taxon>Flavobacteriales</taxon>
        <taxon>Weeksellaceae</taxon>
        <taxon>Chryseobacterium group</taxon>
        <taxon>Chryseobacterium</taxon>
    </lineage>
</organism>
<dbReference type="AlphaFoldDB" id="A0AAU6WVH0"/>
<proteinExistence type="predicted"/>
<accession>A0AAU6WVH0</accession>
<dbReference type="RefSeq" id="WP_294229815.1">
    <property type="nucleotide sequence ID" value="NZ_CP154834.1"/>
</dbReference>
<dbReference type="Proteomes" id="UP001463665">
    <property type="component" value="Chromosome"/>
</dbReference>
<evidence type="ECO:0000313" key="2">
    <source>
        <dbReference type="Proteomes" id="UP001463665"/>
    </source>
</evidence>
<keyword evidence="2" id="KW-1185">Reference proteome</keyword>
<sequence>MEGLYLLLESEKAQVKIDKHAALRRKEFGGMKFCAAKQLRFKINAKNYLRCRFIETGKDR</sequence>
<dbReference type="EMBL" id="CP154834">
    <property type="protein sequence ID" value="XAO75867.1"/>
    <property type="molecule type" value="Genomic_DNA"/>
</dbReference>
<evidence type="ECO:0000313" key="1">
    <source>
        <dbReference type="EMBL" id="XAO75867.1"/>
    </source>
</evidence>
<name>A0AAU6WVH0_9FLAO</name>